<keyword evidence="3" id="KW-1185">Reference proteome</keyword>
<dbReference type="AlphaFoldDB" id="A0AAW1SEW4"/>
<organism evidence="2 3">
    <name type="scientific">Apatococcus lobatus</name>
    <dbReference type="NCBI Taxonomy" id="904363"/>
    <lineage>
        <taxon>Eukaryota</taxon>
        <taxon>Viridiplantae</taxon>
        <taxon>Chlorophyta</taxon>
        <taxon>core chlorophytes</taxon>
        <taxon>Trebouxiophyceae</taxon>
        <taxon>Chlorellales</taxon>
        <taxon>Chlorellaceae</taxon>
        <taxon>Apatococcus</taxon>
    </lineage>
</organism>
<dbReference type="EMBL" id="JALJOS010000001">
    <property type="protein sequence ID" value="KAK9844370.1"/>
    <property type="molecule type" value="Genomic_DNA"/>
</dbReference>
<sequence>MQMWLGSNTVAQQQLQGCPAQAGLVSILGWRYWQGSKASVGIGRGLGPRAADLGYTARQHPDICALHVSGGDSDLKMLAYCGKGTERCQTHTMNPLFRPRSSPAPLLPLTKGNLRFYTGISSQQRSGPSPGRYGSTVDSAPSHLPRPGSTCYLEEGPRASQVPVTAVGQEAVFLLEGDDGRPQRVGRELDLKALEEYRLGLPVQGQVWSALSEGCGIMQALAEEEKQEPVEGLAAAFAHACRAERDLHGVHGHEHAAQEPQRVVFGFHVVQGAAADVEKDHQRGDSHHLPGIEEGVGEHAADDIGANAPHHTHGDHLQVLSSVHELLWQGPHKEPRQMALDGAAGAGMGPGHGITGGHVHDLFDVQEFQGEELQRLSAYVDDTIQDGGGAPERVEADHDGADEAAGCLDARQDGALQYDMLMDIFEAQWSGCSPDPRALRVRLADAAAAFRRWLPW</sequence>
<comment type="caution">
    <text evidence="2">The sequence shown here is derived from an EMBL/GenBank/DDBJ whole genome shotgun (WGS) entry which is preliminary data.</text>
</comment>
<proteinExistence type="predicted"/>
<gene>
    <name evidence="2" type="ORF">WJX74_001548</name>
</gene>
<protein>
    <submittedName>
        <fullName evidence="2">Uncharacterized protein</fullName>
    </submittedName>
</protein>
<feature type="region of interest" description="Disordered" evidence="1">
    <location>
        <begin position="120"/>
        <end position="157"/>
    </location>
</feature>
<evidence type="ECO:0000256" key="1">
    <source>
        <dbReference type="SAM" id="MobiDB-lite"/>
    </source>
</evidence>
<accession>A0AAW1SEW4</accession>
<reference evidence="2 3" key="1">
    <citation type="journal article" date="2024" name="Nat. Commun.">
        <title>Phylogenomics reveals the evolutionary origins of lichenization in chlorophyte algae.</title>
        <authorList>
            <person name="Puginier C."/>
            <person name="Libourel C."/>
            <person name="Otte J."/>
            <person name="Skaloud P."/>
            <person name="Haon M."/>
            <person name="Grisel S."/>
            <person name="Petersen M."/>
            <person name="Berrin J.G."/>
            <person name="Delaux P.M."/>
            <person name="Dal Grande F."/>
            <person name="Keller J."/>
        </authorList>
    </citation>
    <scope>NUCLEOTIDE SEQUENCE [LARGE SCALE GENOMIC DNA]</scope>
    <source>
        <strain evidence="2 3">SAG 2145</strain>
    </source>
</reference>
<evidence type="ECO:0000313" key="2">
    <source>
        <dbReference type="EMBL" id="KAK9844370.1"/>
    </source>
</evidence>
<name>A0AAW1SEW4_9CHLO</name>
<evidence type="ECO:0000313" key="3">
    <source>
        <dbReference type="Proteomes" id="UP001438707"/>
    </source>
</evidence>
<dbReference type="Proteomes" id="UP001438707">
    <property type="component" value="Unassembled WGS sequence"/>
</dbReference>